<evidence type="ECO:0000313" key="2">
    <source>
        <dbReference type="Proteomes" id="UP000324585"/>
    </source>
</evidence>
<keyword evidence="2" id="KW-1185">Reference proteome</keyword>
<evidence type="ECO:0000313" key="1">
    <source>
        <dbReference type="EMBL" id="KAA8493429.1"/>
    </source>
</evidence>
<organism evidence="1 2">
    <name type="scientific">Porphyridium purpureum</name>
    <name type="common">Red alga</name>
    <name type="synonym">Porphyridium cruentum</name>
    <dbReference type="NCBI Taxonomy" id="35688"/>
    <lineage>
        <taxon>Eukaryota</taxon>
        <taxon>Rhodophyta</taxon>
        <taxon>Bangiophyceae</taxon>
        <taxon>Porphyridiales</taxon>
        <taxon>Porphyridiaceae</taxon>
        <taxon>Porphyridium</taxon>
    </lineage>
</organism>
<gene>
    <name evidence="1" type="ORF">FVE85_8874</name>
</gene>
<name>A0A5J4YPR1_PORPP</name>
<dbReference type="Proteomes" id="UP000324585">
    <property type="component" value="Unassembled WGS sequence"/>
</dbReference>
<sequence>MLVSKHESHIAILLLDVEDAEAISRIRLNLGRLVLFHIHANQSSYFIKVTKDAYEVAVGHEDDFPSNCGLNFLMSRHCASAQLGTPQLSYHWPNTPTDPEANNNSDSVGFFSDAYANVDCLPREQKWTTLMAFGSGRSLSALKAYETYCRVLGQSAALEVAGNE</sequence>
<accession>A0A5J4YPR1</accession>
<proteinExistence type="predicted"/>
<dbReference type="EMBL" id="VRMN01000007">
    <property type="protein sequence ID" value="KAA8493429.1"/>
    <property type="molecule type" value="Genomic_DNA"/>
</dbReference>
<protein>
    <submittedName>
        <fullName evidence="1">Uncharacterized protein</fullName>
    </submittedName>
</protein>
<comment type="caution">
    <text evidence="1">The sequence shown here is derived from an EMBL/GenBank/DDBJ whole genome shotgun (WGS) entry which is preliminary data.</text>
</comment>
<reference evidence="2" key="1">
    <citation type="journal article" date="2019" name="Nat. Commun.">
        <title>Expansion of phycobilisome linker gene families in mesophilic red algae.</title>
        <authorList>
            <person name="Lee J."/>
            <person name="Kim D."/>
            <person name="Bhattacharya D."/>
            <person name="Yoon H.S."/>
        </authorList>
    </citation>
    <scope>NUCLEOTIDE SEQUENCE [LARGE SCALE GENOMIC DNA]</scope>
    <source>
        <strain evidence="2">CCMP 1328</strain>
    </source>
</reference>
<dbReference type="AlphaFoldDB" id="A0A5J4YPR1"/>